<dbReference type="InterPro" id="IPR009506">
    <property type="entry name" value="YjiS-like"/>
</dbReference>
<accession>A0A547PT74</accession>
<dbReference type="EMBL" id="VFSV01000024">
    <property type="protein sequence ID" value="TRD17347.1"/>
    <property type="molecule type" value="Genomic_DNA"/>
</dbReference>
<dbReference type="OrthoDB" id="8244198at2"/>
<name>A0A547PT74_9RHOB</name>
<proteinExistence type="predicted"/>
<dbReference type="RefSeq" id="WP_142835251.1">
    <property type="nucleotide sequence ID" value="NZ_VFSV01000024.1"/>
</dbReference>
<reference evidence="2 3" key="1">
    <citation type="submission" date="2019-06" db="EMBL/GenBank/DDBJ databases">
        <title>Paenimaribius caenipelagi gen. nov., sp. nov., isolated from a tidal flat.</title>
        <authorList>
            <person name="Yoon J.-H."/>
        </authorList>
    </citation>
    <scope>NUCLEOTIDE SEQUENCE [LARGE SCALE GENOMIC DNA]</scope>
    <source>
        <strain evidence="2 3">JBTF-M29</strain>
    </source>
</reference>
<protein>
    <submittedName>
        <fullName evidence="2">DUF1127 domain-containing protein</fullName>
    </submittedName>
</protein>
<dbReference type="AlphaFoldDB" id="A0A547PT74"/>
<sequence length="68" mass="7905">MAELSQSFVQAGHSGSNFFTDLRARYNAWRIYRRTLAELSMLSDRELYDLGVHRSQIQSIAMEASHRK</sequence>
<comment type="caution">
    <text evidence="2">The sequence shown here is derived from an EMBL/GenBank/DDBJ whole genome shotgun (WGS) entry which is preliminary data.</text>
</comment>
<evidence type="ECO:0000313" key="3">
    <source>
        <dbReference type="Proteomes" id="UP000318590"/>
    </source>
</evidence>
<organism evidence="2 3">
    <name type="scientific">Palleronia caenipelagi</name>
    <dbReference type="NCBI Taxonomy" id="2489174"/>
    <lineage>
        <taxon>Bacteria</taxon>
        <taxon>Pseudomonadati</taxon>
        <taxon>Pseudomonadota</taxon>
        <taxon>Alphaproteobacteria</taxon>
        <taxon>Rhodobacterales</taxon>
        <taxon>Roseobacteraceae</taxon>
        <taxon>Palleronia</taxon>
    </lineage>
</organism>
<dbReference type="Pfam" id="PF06568">
    <property type="entry name" value="YjiS-like"/>
    <property type="match status" value="1"/>
</dbReference>
<gene>
    <name evidence="2" type="ORF">FEV53_12975</name>
</gene>
<keyword evidence="3" id="KW-1185">Reference proteome</keyword>
<evidence type="ECO:0000313" key="2">
    <source>
        <dbReference type="EMBL" id="TRD17347.1"/>
    </source>
</evidence>
<feature type="domain" description="YjiS-like" evidence="1">
    <location>
        <begin position="22"/>
        <end position="58"/>
    </location>
</feature>
<dbReference type="Proteomes" id="UP000318590">
    <property type="component" value="Unassembled WGS sequence"/>
</dbReference>
<evidence type="ECO:0000259" key="1">
    <source>
        <dbReference type="Pfam" id="PF06568"/>
    </source>
</evidence>